<keyword evidence="3" id="KW-1133">Transmembrane helix</keyword>
<evidence type="ECO:0008006" key="6">
    <source>
        <dbReference type="Google" id="ProtNLM"/>
    </source>
</evidence>
<dbReference type="Proteomes" id="UP000005237">
    <property type="component" value="Unassembled WGS sequence"/>
</dbReference>
<comment type="caution">
    <text evidence="2">Lacks conserved residue(s) required for the propagation of feature annotation.</text>
</comment>
<dbReference type="PANTHER" id="PTHR46876:SF1">
    <property type="entry name" value="LOW-DENSITY LIPOPROTEIN RECEPTOR-RELATED PROTEIN 11"/>
    <property type="match status" value="1"/>
</dbReference>
<dbReference type="SMART" id="SM00192">
    <property type="entry name" value="LDLa"/>
    <property type="match status" value="1"/>
</dbReference>
<evidence type="ECO:0000313" key="5">
    <source>
        <dbReference type="Proteomes" id="UP000005237"/>
    </source>
</evidence>
<feature type="disulfide bond" evidence="2">
    <location>
        <begin position="75"/>
        <end position="90"/>
    </location>
</feature>
<dbReference type="EnsemblMetazoa" id="CJA05105a.1">
    <property type="protein sequence ID" value="CJA05105a.1"/>
    <property type="gene ID" value="WBGene00124309"/>
</dbReference>
<dbReference type="AlphaFoldDB" id="A0A8R1DLE0"/>
<reference evidence="5" key="1">
    <citation type="submission" date="2010-08" db="EMBL/GenBank/DDBJ databases">
        <authorList>
            <consortium name="Caenorhabditis japonica Sequencing Consortium"/>
            <person name="Wilson R.K."/>
        </authorList>
    </citation>
    <scope>NUCLEOTIDE SEQUENCE [LARGE SCALE GENOMIC DNA]</scope>
    <source>
        <strain evidence="5">DF5081</strain>
    </source>
</reference>
<protein>
    <recommendedName>
        <fullName evidence="6">Low-density lipoprotein receptor domain class A</fullName>
    </recommendedName>
</protein>
<dbReference type="InterPro" id="IPR002172">
    <property type="entry name" value="LDrepeatLR_classA_rpt"/>
</dbReference>
<organism evidence="4 5">
    <name type="scientific">Caenorhabditis japonica</name>
    <dbReference type="NCBI Taxonomy" id="281687"/>
    <lineage>
        <taxon>Eukaryota</taxon>
        <taxon>Metazoa</taxon>
        <taxon>Ecdysozoa</taxon>
        <taxon>Nematoda</taxon>
        <taxon>Chromadorea</taxon>
        <taxon>Rhabditida</taxon>
        <taxon>Rhabditina</taxon>
        <taxon>Rhabditomorpha</taxon>
        <taxon>Rhabditoidea</taxon>
        <taxon>Rhabditidae</taxon>
        <taxon>Peloderinae</taxon>
        <taxon>Caenorhabditis</taxon>
    </lineage>
</organism>
<feature type="transmembrane region" description="Helical" evidence="3">
    <location>
        <begin position="137"/>
        <end position="158"/>
    </location>
</feature>
<dbReference type="InterPro" id="IPR036055">
    <property type="entry name" value="LDL_receptor-like_sf"/>
</dbReference>
<dbReference type="PROSITE" id="PS50068">
    <property type="entry name" value="LDLRA_2"/>
    <property type="match status" value="1"/>
</dbReference>
<evidence type="ECO:0000313" key="4">
    <source>
        <dbReference type="EnsemblMetazoa" id="CJA05105a.1"/>
    </source>
</evidence>
<keyword evidence="1 2" id="KW-1015">Disulfide bond</keyword>
<dbReference type="Gene3D" id="4.10.400.10">
    <property type="entry name" value="Low-density Lipoprotein Receptor"/>
    <property type="match status" value="1"/>
</dbReference>
<dbReference type="SUPFAM" id="SSF57424">
    <property type="entry name" value="LDL receptor-like module"/>
    <property type="match status" value="1"/>
</dbReference>
<evidence type="ECO:0000256" key="1">
    <source>
        <dbReference type="ARBA" id="ARBA00023157"/>
    </source>
</evidence>
<keyword evidence="3" id="KW-0812">Transmembrane</keyword>
<proteinExistence type="predicted"/>
<dbReference type="CDD" id="cd00112">
    <property type="entry name" value="LDLa"/>
    <property type="match status" value="1"/>
</dbReference>
<sequence>MLRSKRAKRRRAAAFSHFEMNVLFLSFLMIYRVNSQYAPQSNIDRLAQRPVLPQCPREWEWACRNGECIAHYDVCDGIQQCTDGSDEWNCDSARGVAPLAREGVAQPREKSVQAVTTVIQSTTTVAIQKSGTVTFQYSHILLALALFIVLSLAVVTVIRRRARQKTGFRNRRGHNLLQQDSDEDDILISSMYS</sequence>
<name>A0A8R1DLE0_CAEJA</name>
<dbReference type="Pfam" id="PF00057">
    <property type="entry name" value="Ldl_recept_a"/>
    <property type="match status" value="1"/>
</dbReference>
<dbReference type="InterPro" id="IPR023415">
    <property type="entry name" value="LDLR_class-A_CS"/>
</dbReference>
<keyword evidence="5" id="KW-1185">Reference proteome</keyword>
<evidence type="ECO:0000256" key="3">
    <source>
        <dbReference type="SAM" id="Phobius"/>
    </source>
</evidence>
<evidence type="ECO:0000256" key="2">
    <source>
        <dbReference type="PROSITE-ProRule" id="PRU00124"/>
    </source>
</evidence>
<accession>A0A8R1DLE0</accession>
<feature type="disulfide bond" evidence="2">
    <location>
        <begin position="63"/>
        <end position="81"/>
    </location>
</feature>
<keyword evidence="3" id="KW-0472">Membrane</keyword>
<dbReference type="PANTHER" id="PTHR46876">
    <property type="entry name" value="LOW-DENSITY LIPOPROTEIN RECEPTOR-RELATED PROTEIN 11"/>
    <property type="match status" value="1"/>
</dbReference>
<reference evidence="4" key="2">
    <citation type="submission" date="2022-06" db="UniProtKB">
        <authorList>
            <consortium name="EnsemblMetazoa"/>
        </authorList>
    </citation>
    <scope>IDENTIFICATION</scope>
    <source>
        <strain evidence="4">DF5081</strain>
    </source>
</reference>
<dbReference type="PROSITE" id="PS01209">
    <property type="entry name" value="LDLRA_1"/>
    <property type="match status" value="1"/>
</dbReference>